<dbReference type="Pfam" id="PF01613">
    <property type="entry name" value="Flavin_Reduct"/>
    <property type="match status" value="1"/>
</dbReference>
<gene>
    <name evidence="4" type="ORF">bhn_I0420</name>
</gene>
<dbReference type="Gene3D" id="2.20.28.10">
    <property type="match status" value="1"/>
</dbReference>
<accession>A0A1D9NZ59</accession>
<dbReference type="Proteomes" id="UP000179284">
    <property type="component" value="Chromosome I"/>
</dbReference>
<dbReference type="SUPFAM" id="SSF57802">
    <property type="entry name" value="Rubredoxin-like"/>
    <property type="match status" value="1"/>
</dbReference>
<dbReference type="PROSITE" id="PS50903">
    <property type="entry name" value="RUBREDOXIN_LIKE"/>
    <property type="match status" value="1"/>
</dbReference>
<dbReference type="InterPro" id="IPR050268">
    <property type="entry name" value="NADH-dep_flavin_reductase"/>
</dbReference>
<evidence type="ECO:0000313" key="4">
    <source>
        <dbReference type="EMBL" id="AOZ95454.1"/>
    </source>
</evidence>
<dbReference type="GO" id="GO:0005506">
    <property type="term" value="F:iron ion binding"/>
    <property type="evidence" value="ECO:0007669"/>
    <property type="project" value="InterPro"/>
</dbReference>
<keyword evidence="5" id="KW-1185">Reference proteome</keyword>
<reference evidence="5" key="1">
    <citation type="submission" date="2016-10" db="EMBL/GenBank/DDBJ databases">
        <title>The complete genome sequence of the rumen bacterium Butyrivibrio hungatei MB2003.</title>
        <authorList>
            <person name="Palevich N."/>
            <person name="Kelly W.J."/>
            <person name="Leahy S.C."/>
            <person name="Altermann E."/>
            <person name="Rakonjac J."/>
            <person name="Attwood G.T."/>
        </authorList>
    </citation>
    <scope>NUCLEOTIDE SEQUENCE [LARGE SCALE GENOMIC DNA]</scope>
    <source>
        <strain evidence="5">MB2003</strain>
    </source>
</reference>
<keyword evidence="2" id="KW-0560">Oxidoreductase</keyword>
<comment type="cofactor">
    <cofactor evidence="1">
        <name>Fe(3+)</name>
        <dbReference type="ChEBI" id="CHEBI:29034"/>
    </cofactor>
</comment>
<dbReference type="InterPro" id="IPR024934">
    <property type="entry name" value="Rubredoxin-like_dom"/>
</dbReference>
<dbReference type="InterPro" id="IPR012349">
    <property type="entry name" value="Split_barrel_FMN-bd"/>
</dbReference>
<name>A0A1D9NZ59_9FIRM</name>
<dbReference type="PANTHER" id="PTHR30466:SF1">
    <property type="entry name" value="FMN REDUCTASE (NADH) RUTF"/>
    <property type="match status" value="1"/>
</dbReference>
<dbReference type="AlphaFoldDB" id="A0A1D9NZ59"/>
<sequence length="214" mass="23978">MSEMNTKAMYKLSYGLFVCTAVRGDKMNGCITNTAIQVASDPNRISIAINKANYTHDMVKETGLCNVSVISQKASFDLFKHFGFQSGRDVDKFAPELIKDITYKLADNGIPYITTGTNAYFSLKVDKEVDLGSHTLFICELTAMVVLNEDPSCTYDFYQNNIKPKPQPVGTTVKGETIWRCTICGYEYVGEDLPDDFICPICKHGKDDFEKIIR</sequence>
<evidence type="ECO:0000313" key="5">
    <source>
        <dbReference type="Proteomes" id="UP000179284"/>
    </source>
</evidence>
<proteinExistence type="predicted"/>
<dbReference type="SUPFAM" id="SSF50475">
    <property type="entry name" value="FMN-binding split barrel"/>
    <property type="match status" value="1"/>
</dbReference>
<dbReference type="GO" id="GO:0010181">
    <property type="term" value="F:FMN binding"/>
    <property type="evidence" value="ECO:0007669"/>
    <property type="project" value="InterPro"/>
</dbReference>
<dbReference type="InterPro" id="IPR048574">
    <property type="entry name" value="RUBY_RBDX"/>
</dbReference>
<dbReference type="EMBL" id="CP017831">
    <property type="protein sequence ID" value="AOZ95454.1"/>
    <property type="molecule type" value="Genomic_DNA"/>
</dbReference>
<evidence type="ECO:0000256" key="2">
    <source>
        <dbReference type="ARBA" id="ARBA00023002"/>
    </source>
</evidence>
<feature type="domain" description="Rubredoxin-like" evidence="3">
    <location>
        <begin position="176"/>
        <end position="212"/>
    </location>
</feature>
<dbReference type="Gene3D" id="2.30.110.10">
    <property type="entry name" value="Electron Transport, Fmn-binding Protein, Chain A"/>
    <property type="match status" value="1"/>
</dbReference>
<evidence type="ECO:0000259" key="3">
    <source>
        <dbReference type="PROSITE" id="PS50903"/>
    </source>
</evidence>
<dbReference type="KEGG" id="bhu:bhn_I0420"/>
<protein>
    <submittedName>
        <fullName evidence="4">Flavin reductase/rubredoxin domain-containing protein</fullName>
    </submittedName>
</protein>
<dbReference type="Pfam" id="PF21349">
    <property type="entry name" value="RUBY_RBDX"/>
    <property type="match status" value="1"/>
</dbReference>
<dbReference type="GO" id="GO:0042602">
    <property type="term" value="F:riboflavin reductase (NADPH) activity"/>
    <property type="evidence" value="ECO:0007669"/>
    <property type="project" value="TreeGrafter"/>
</dbReference>
<organism evidence="4 5">
    <name type="scientific">Butyrivibrio hungatei</name>
    <dbReference type="NCBI Taxonomy" id="185008"/>
    <lineage>
        <taxon>Bacteria</taxon>
        <taxon>Bacillati</taxon>
        <taxon>Bacillota</taxon>
        <taxon>Clostridia</taxon>
        <taxon>Lachnospirales</taxon>
        <taxon>Lachnospiraceae</taxon>
        <taxon>Butyrivibrio</taxon>
    </lineage>
</organism>
<dbReference type="CDD" id="cd00350">
    <property type="entry name" value="rubredoxin_like"/>
    <property type="match status" value="1"/>
</dbReference>
<dbReference type="InterPro" id="IPR002563">
    <property type="entry name" value="Flavin_Rdtase-like_dom"/>
</dbReference>
<dbReference type="SMART" id="SM00903">
    <property type="entry name" value="Flavin_Reduct"/>
    <property type="match status" value="1"/>
</dbReference>
<dbReference type="PANTHER" id="PTHR30466">
    <property type="entry name" value="FLAVIN REDUCTASE"/>
    <property type="match status" value="1"/>
</dbReference>
<evidence type="ECO:0000256" key="1">
    <source>
        <dbReference type="ARBA" id="ARBA00001965"/>
    </source>
</evidence>